<sequence length="311" mass="35278">MISENVNRQDLCINLQMANGIFSRTDRLLGDFIKEVESVRRVIEKRGGVEAFRRAVDGIASELEACRMYFDCLKWDSVRVAGDLQSNLTDLAEVIIPILRNPSVCHGDKLRELNACVRRIETHAVQCRKTVDEFRMLRDRVHLVVDECGLLHENLVSENRFKRKQNHIQYIAKLRHVGLEFLKELPDTVMSAGVDGGPFDILVALVPSALIAIYHTGVALKQAWITHKEGVDIQSVRCSSDWDAANNAFHSTASAVPDLWSDILFNLRGFGEYLRLTRNDHLQHRSPLLECMPIENFVGMLQNYQVPMAVA</sequence>
<keyword evidence="2" id="KW-1185">Reference proteome</keyword>
<comment type="caution">
    <text evidence="1">The sequence shown here is derived from an EMBL/GenBank/DDBJ whole genome shotgun (WGS) entry which is preliminary data.</text>
</comment>
<dbReference type="Proteomes" id="UP000292702">
    <property type="component" value="Unassembled WGS sequence"/>
</dbReference>
<reference evidence="1 2" key="1">
    <citation type="submission" date="2018-11" db="EMBL/GenBank/DDBJ databases">
        <title>Genome assembly of Steccherinum ochraceum LE-BIN_3174, the white-rot fungus of the Steccherinaceae family (The Residual Polyporoid clade, Polyporales, Basidiomycota).</title>
        <authorList>
            <person name="Fedorova T.V."/>
            <person name="Glazunova O.A."/>
            <person name="Landesman E.O."/>
            <person name="Moiseenko K.V."/>
            <person name="Psurtseva N.V."/>
            <person name="Savinova O.S."/>
            <person name="Shakhova N.V."/>
            <person name="Tyazhelova T.V."/>
            <person name="Vasina D.V."/>
        </authorList>
    </citation>
    <scope>NUCLEOTIDE SEQUENCE [LARGE SCALE GENOMIC DNA]</scope>
    <source>
        <strain evidence="1 2">LE-BIN_3174</strain>
    </source>
</reference>
<name>A0A4V2MVL7_9APHY</name>
<protein>
    <submittedName>
        <fullName evidence="1">Uncharacterized protein</fullName>
    </submittedName>
</protein>
<proteinExistence type="predicted"/>
<organism evidence="1 2">
    <name type="scientific">Steccherinum ochraceum</name>
    <dbReference type="NCBI Taxonomy" id="92696"/>
    <lineage>
        <taxon>Eukaryota</taxon>
        <taxon>Fungi</taxon>
        <taxon>Dikarya</taxon>
        <taxon>Basidiomycota</taxon>
        <taxon>Agaricomycotina</taxon>
        <taxon>Agaricomycetes</taxon>
        <taxon>Polyporales</taxon>
        <taxon>Steccherinaceae</taxon>
        <taxon>Steccherinum</taxon>
    </lineage>
</organism>
<dbReference type="EMBL" id="RWJN01000320">
    <property type="protein sequence ID" value="TCD63127.1"/>
    <property type="molecule type" value="Genomic_DNA"/>
</dbReference>
<evidence type="ECO:0000313" key="1">
    <source>
        <dbReference type="EMBL" id="TCD63127.1"/>
    </source>
</evidence>
<evidence type="ECO:0000313" key="2">
    <source>
        <dbReference type="Proteomes" id="UP000292702"/>
    </source>
</evidence>
<dbReference type="AlphaFoldDB" id="A0A4V2MVL7"/>
<accession>A0A4V2MVL7</accession>
<gene>
    <name evidence="1" type="ORF">EIP91_005965</name>
</gene>